<evidence type="ECO:0000313" key="3">
    <source>
        <dbReference type="WBParaSite" id="HCON_00159600-00001"/>
    </source>
</evidence>
<evidence type="ECO:0000256" key="1">
    <source>
        <dbReference type="SAM" id="Phobius"/>
    </source>
</evidence>
<sequence length="121" mass="13825">MDIDVVLYVANVAFNTVIIAMDVAIIFVAIKTREIKKQLFLWTIPRGSLYFCSFTSFAMVQPTVCPIGARSPPFHGCLYSNKISYSFATAYANDQYFHCPYRYPTYCTYVYSVLWLQLPGS</sequence>
<dbReference type="Proteomes" id="UP000025227">
    <property type="component" value="Unplaced"/>
</dbReference>
<reference evidence="3" key="1">
    <citation type="submission" date="2020-12" db="UniProtKB">
        <authorList>
            <consortium name="WormBaseParasite"/>
        </authorList>
    </citation>
    <scope>IDENTIFICATION</scope>
    <source>
        <strain evidence="3">MHco3</strain>
    </source>
</reference>
<evidence type="ECO:0000313" key="2">
    <source>
        <dbReference type="Proteomes" id="UP000025227"/>
    </source>
</evidence>
<keyword evidence="1" id="KW-1133">Transmembrane helix</keyword>
<dbReference type="AlphaFoldDB" id="A0A7I4YYY0"/>
<organism evidence="2 3">
    <name type="scientific">Haemonchus contortus</name>
    <name type="common">Barber pole worm</name>
    <dbReference type="NCBI Taxonomy" id="6289"/>
    <lineage>
        <taxon>Eukaryota</taxon>
        <taxon>Metazoa</taxon>
        <taxon>Ecdysozoa</taxon>
        <taxon>Nematoda</taxon>
        <taxon>Chromadorea</taxon>
        <taxon>Rhabditida</taxon>
        <taxon>Rhabditina</taxon>
        <taxon>Rhabditomorpha</taxon>
        <taxon>Strongyloidea</taxon>
        <taxon>Trichostrongylidae</taxon>
        <taxon>Haemonchus</taxon>
    </lineage>
</organism>
<accession>A0A7I4YYY0</accession>
<name>A0A7I4YYY0_HAECO</name>
<keyword evidence="1" id="KW-0472">Membrane</keyword>
<dbReference type="WBParaSite" id="HCON_00159600-00001">
    <property type="protein sequence ID" value="HCON_00159600-00001"/>
    <property type="gene ID" value="HCON_00159600"/>
</dbReference>
<feature type="transmembrane region" description="Helical" evidence="1">
    <location>
        <begin position="6"/>
        <end position="30"/>
    </location>
</feature>
<keyword evidence="1" id="KW-0812">Transmembrane</keyword>
<proteinExistence type="predicted"/>
<keyword evidence="2" id="KW-1185">Reference proteome</keyword>
<protein>
    <submittedName>
        <fullName evidence="3">G_PROTEIN_RECEP_F1_2 domain-containing protein</fullName>
    </submittedName>
</protein>